<protein>
    <recommendedName>
        <fullName evidence="3">3-deoxy-D-manno-octulosonic-acid transferase N-terminal domain-containing protein</fullName>
    </recommendedName>
</protein>
<dbReference type="AlphaFoldDB" id="A0A383AA44"/>
<keyword evidence="1" id="KW-0812">Transmembrane</keyword>
<proteinExistence type="predicted"/>
<evidence type="ECO:0008006" key="3">
    <source>
        <dbReference type="Google" id="ProtNLM"/>
    </source>
</evidence>
<name>A0A383AA44_9ZZZZ</name>
<feature type="transmembrane region" description="Helical" evidence="1">
    <location>
        <begin position="6"/>
        <end position="26"/>
    </location>
</feature>
<evidence type="ECO:0000256" key="1">
    <source>
        <dbReference type="SAM" id="Phobius"/>
    </source>
</evidence>
<evidence type="ECO:0000313" key="2">
    <source>
        <dbReference type="EMBL" id="SVE04534.1"/>
    </source>
</evidence>
<dbReference type="EMBL" id="UINC01190395">
    <property type="protein sequence ID" value="SVE04534.1"/>
    <property type="molecule type" value="Genomic_DNA"/>
</dbReference>
<organism evidence="2">
    <name type="scientific">marine metagenome</name>
    <dbReference type="NCBI Taxonomy" id="408172"/>
    <lineage>
        <taxon>unclassified sequences</taxon>
        <taxon>metagenomes</taxon>
        <taxon>ecological metagenomes</taxon>
    </lineage>
</organism>
<accession>A0A383AA44</accession>
<sequence>MIYFYHLISVFAALLVVPCFALFSLFSRNKWRRLNDHFGLVSLNNAQGKQKKTLWFHALSLGEVVGAT</sequence>
<feature type="non-terminal residue" evidence="2">
    <location>
        <position position="68"/>
    </location>
</feature>
<keyword evidence="1" id="KW-1133">Transmembrane helix</keyword>
<reference evidence="2" key="1">
    <citation type="submission" date="2018-05" db="EMBL/GenBank/DDBJ databases">
        <authorList>
            <person name="Lanie J.A."/>
            <person name="Ng W.-L."/>
            <person name="Kazmierczak K.M."/>
            <person name="Andrzejewski T.M."/>
            <person name="Davidsen T.M."/>
            <person name="Wayne K.J."/>
            <person name="Tettelin H."/>
            <person name="Glass J.I."/>
            <person name="Rusch D."/>
            <person name="Podicherti R."/>
            <person name="Tsui H.-C.T."/>
            <person name="Winkler M.E."/>
        </authorList>
    </citation>
    <scope>NUCLEOTIDE SEQUENCE</scope>
</reference>
<keyword evidence="1" id="KW-0472">Membrane</keyword>
<gene>
    <name evidence="2" type="ORF">METZ01_LOCUS457388</name>
</gene>